<evidence type="ECO:0000313" key="2">
    <source>
        <dbReference type="Proteomes" id="UP000799764"/>
    </source>
</evidence>
<protein>
    <submittedName>
        <fullName evidence="1">Uncharacterized protein</fullName>
    </submittedName>
</protein>
<gene>
    <name evidence="1" type="ORF">P171DRAFT_179793</name>
</gene>
<proteinExistence type="predicted"/>
<reference evidence="1" key="1">
    <citation type="journal article" date="2020" name="Stud. Mycol.">
        <title>101 Dothideomycetes genomes: a test case for predicting lifestyles and emergence of pathogens.</title>
        <authorList>
            <person name="Haridas S."/>
            <person name="Albert R."/>
            <person name="Binder M."/>
            <person name="Bloem J."/>
            <person name="Labutti K."/>
            <person name="Salamov A."/>
            <person name="Andreopoulos B."/>
            <person name="Baker S."/>
            <person name="Barry K."/>
            <person name="Bills G."/>
            <person name="Bluhm B."/>
            <person name="Cannon C."/>
            <person name="Castanera R."/>
            <person name="Culley D."/>
            <person name="Daum C."/>
            <person name="Ezra D."/>
            <person name="Gonzalez J."/>
            <person name="Henrissat B."/>
            <person name="Kuo A."/>
            <person name="Liang C."/>
            <person name="Lipzen A."/>
            <person name="Lutzoni F."/>
            <person name="Magnuson J."/>
            <person name="Mondo S."/>
            <person name="Nolan M."/>
            <person name="Ohm R."/>
            <person name="Pangilinan J."/>
            <person name="Park H.-J."/>
            <person name="Ramirez L."/>
            <person name="Alfaro M."/>
            <person name="Sun H."/>
            <person name="Tritt A."/>
            <person name="Yoshinaga Y."/>
            <person name="Zwiers L.-H."/>
            <person name="Turgeon B."/>
            <person name="Goodwin S."/>
            <person name="Spatafora J."/>
            <person name="Crous P."/>
            <person name="Grigoriev I."/>
        </authorList>
    </citation>
    <scope>NUCLEOTIDE SEQUENCE</scope>
    <source>
        <strain evidence="1">CBS 690.94</strain>
    </source>
</reference>
<evidence type="ECO:0000313" key="1">
    <source>
        <dbReference type="EMBL" id="KAF2437655.1"/>
    </source>
</evidence>
<dbReference type="EMBL" id="MU001515">
    <property type="protein sequence ID" value="KAF2437655.1"/>
    <property type="molecule type" value="Genomic_DNA"/>
</dbReference>
<comment type="caution">
    <text evidence="1">The sequence shown here is derived from an EMBL/GenBank/DDBJ whole genome shotgun (WGS) entry which is preliminary data.</text>
</comment>
<dbReference type="Proteomes" id="UP000799764">
    <property type="component" value="Unassembled WGS sequence"/>
</dbReference>
<accession>A0A9P4P5C3</accession>
<dbReference type="AlphaFoldDB" id="A0A9P4P5C3"/>
<keyword evidence="2" id="KW-1185">Reference proteome</keyword>
<organism evidence="1 2">
    <name type="scientific">Karstenula rhodostoma CBS 690.94</name>
    <dbReference type="NCBI Taxonomy" id="1392251"/>
    <lineage>
        <taxon>Eukaryota</taxon>
        <taxon>Fungi</taxon>
        <taxon>Dikarya</taxon>
        <taxon>Ascomycota</taxon>
        <taxon>Pezizomycotina</taxon>
        <taxon>Dothideomycetes</taxon>
        <taxon>Pleosporomycetidae</taxon>
        <taxon>Pleosporales</taxon>
        <taxon>Massarineae</taxon>
        <taxon>Didymosphaeriaceae</taxon>
        <taxon>Karstenula</taxon>
    </lineage>
</organism>
<sequence length="167" mass="17798">MAVECWDSQGDDNPRIMIPCDLPHQSPQHSLLLAGALSTGTYGRLPTFFHPTFFHDPGIPTCCVESGGSLAACDVCSLLALRRASRASIRAAIRLLHVGIPESWKTIGGCPRVPIKRGCPLRGRPRGGSVGVISRVTVALGLLSPQPSLTPALISAMFCFLRVRSLA</sequence>
<name>A0A9P4P5C3_9PLEO</name>